<name>A0ABP4XBC5_9MICO</name>
<comment type="caution">
    <text evidence="2">The sequence shown here is derived from an EMBL/GenBank/DDBJ whole genome shotgun (WGS) entry which is preliminary data.</text>
</comment>
<organism evidence="2 3">
    <name type="scientific">Nostocoides vanveenii</name>
    <dbReference type="NCBI Taxonomy" id="330835"/>
    <lineage>
        <taxon>Bacteria</taxon>
        <taxon>Bacillati</taxon>
        <taxon>Actinomycetota</taxon>
        <taxon>Actinomycetes</taxon>
        <taxon>Micrococcales</taxon>
        <taxon>Intrasporangiaceae</taxon>
        <taxon>Nostocoides</taxon>
    </lineage>
</organism>
<dbReference type="SUPFAM" id="SSF55469">
    <property type="entry name" value="FMN-dependent nitroreductase-like"/>
    <property type="match status" value="1"/>
</dbReference>
<dbReference type="NCBIfam" id="TIGR03605">
    <property type="entry name" value="antibiot_sagB"/>
    <property type="match status" value="1"/>
</dbReference>
<keyword evidence="3" id="KW-1185">Reference proteome</keyword>
<feature type="domain" description="Nitroreductase" evidence="1">
    <location>
        <begin position="266"/>
        <end position="451"/>
    </location>
</feature>
<sequence>MLETLTVTTVLAIRASVALESTDGGLMVRGTSWQQRVEVPDPAVVRAILDLVDGPAAAEEVVRRAMIASGQLAAAVVAQRAIKRLQQLGVFEHVLFEPGGDPIATLTTEGAQPVALLPLPADVVTRGLSPHAVATVSAGGVVVQSGVSHLQVILRPDLYATLATGDLTRLPEPVLAMLCTALLLLTQEEQSSRRVRQWHAADLWFHRRNNESRGADGYGGTYHLAADFDPLPYARPVPDGVSPVDLPVPDLATARHTDPPLADVMERRRSRRVFQAGATTLDQLGALLYRSLRVRQVHPDDHGLDVVDRPYPSGGSVHEIETYVVANDIAGLAPGVYRYAPERHQLDPVTSDPVIRARVNADVQMTTRGAVPPPFALIFAARFGRLMWKYQGMPYSLLTKHVGVVYQTIYLNAEPLGLGVCGIGGTSLGLFAAATGADPLEEGAVGMMVLGSFDPAEADPWGRP</sequence>
<evidence type="ECO:0000313" key="2">
    <source>
        <dbReference type="EMBL" id="GAA1770012.1"/>
    </source>
</evidence>
<dbReference type="RefSeq" id="WP_344067764.1">
    <property type="nucleotide sequence ID" value="NZ_BAAAPN010000059.1"/>
</dbReference>
<dbReference type="EMBL" id="BAAAPN010000059">
    <property type="protein sequence ID" value="GAA1770012.1"/>
    <property type="molecule type" value="Genomic_DNA"/>
</dbReference>
<protein>
    <recommendedName>
        <fullName evidence="1">Nitroreductase domain-containing protein</fullName>
    </recommendedName>
</protein>
<accession>A0ABP4XBC5</accession>
<dbReference type="InterPro" id="IPR000415">
    <property type="entry name" value="Nitroreductase-like"/>
</dbReference>
<dbReference type="CDD" id="cd02142">
    <property type="entry name" value="McbC_SagB-like_oxidoreductase"/>
    <property type="match status" value="1"/>
</dbReference>
<proteinExistence type="predicted"/>
<dbReference type="InterPro" id="IPR029479">
    <property type="entry name" value="Nitroreductase"/>
</dbReference>
<dbReference type="InterPro" id="IPR020051">
    <property type="entry name" value="SagB-type_dehydrogenase"/>
</dbReference>
<evidence type="ECO:0000313" key="3">
    <source>
        <dbReference type="Proteomes" id="UP001501475"/>
    </source>
</evidence>
<evidence type="ECO:0000259" key="1">
    <source>
        <dbReference type="Pfam" id="PF00881"/>
    </source>
</evidence>
<dbReference type="Gene3D" id="3.40.109.10">
    <property type="entry name" value="NADH Oxidase"/>
    <property type="match status" value="1"/>
</dbReference>
<gene>
    <name evidence="2" type="ORF">GCM10009810_30680</name>
</gene>
<dbReference type="Proteomes" id="UP001501475">
    <property type="component" value="Unassembled WGS sequence"/>
</dbReference>
<dbReference type="PANTHER" id="PTHR43745:SF2">
    <property type="entry name" value="NITROREDUCTASE MJ1384-RELATED"/>
    <property type="match status" value="1"/>
</dbReference>
<dbReference type="PANTHER" id="PTHR43745">
    <property type="entry name" value="NITROREDUCTASE MJ1384-RELATED"/>
    <property type="match status" value="1"/>
</dbReference>
<dbReference type="InterPro" id="IPR052544">
    <property type="entry name" value="Bacteriocin_Proc_Enz"/>
</dbReference>
<dbReference type="Pfam" id="PF00881">
    <property type="entry name" value="Nitroreductase"/>
    <property type="match status" value="1"/>
</dbReference>
<reference evidence="3" key="1">
    <citation type="journal article" date="2019" name="Int. J. Syst. Evol. Microbiol.">
        <title>The Global Catalogue of Microorganisms (GCM) 10K type strain sequencing project: providing services to taxonomists for standard genome sequencing and annotation.</title>
        <authorList>
            <consortium name="The Broad Institute Genomics Platform"/>
            <consortium name="The Broad Institute Genome Sequencing Center for Infectious Disease"/>
            <person name="Wu L."/>
            <person name="Ma J."/>
        </authorList>
    </citation>
    <scope>NUCLEOTIDE SEQUENCE [LARGE SCALE GENOMIC DNA]</scope>
    <source>
        <strain evidence="3">JCM 15591</strain>
    </source>
</reference>